<dbReference type="SUPFAM" id="SSF50494">
    <property type="entry name" value="Trypsin-like serine proteases"/>
    <property type="match status" value="1"/>
</dbReference>
<dbReference type="EMBL" id="CATQJA010002710">
    <property type="protein sequence ID" value="CAJ0587781.1"/>
    <property type="molecule type" value="Genomic_DNA"/>
</dbReference>
<reference evidence="5" key="1">
    <citation type="submission" date="2023-06" db="EMBL/GenBank/DDBJ databases">
        <authorList>
            <person name="Delattre M."/>
        </authorList>
    </citation>
    <scope>NUCLEOTIDE SEQUENCE</scope>
    <source>
        <strain evidence="5">AF72</strain>
    </source>
</reference>
<feature type="domain" description="Peptidase S1" evidence="4">
    <location>
        <begin position="21"/>
        <end position="181"/>
    </location>
</feature>
<comment type="caution">
    <text evidence="5">The sequence shown here is derived from an EMBL/GenBank/DDBJ whole genome shotgun (WGS) entry which is preliminary data.</text>
</comment>
<feature type="signal peptide" evidence="3">
    <location>
        <begin position="1"/>
        <end position="16"/>
    </location>
</feature>
<dbReference type="PROSITE" id="PS00134">
    <property type="entry name" value="TRYPSIN_HIS"/>
    <property type="match status" value="1"/>
</dbReference>
<comment type="similarity">
    <text evidence="2">Belongs to the peptidase S1 family. CLIP subfamily.</text>
</comment>
<feature type="chain" id="PRO_5041383709" description="Peptidase S1 domain-containing protein" evidence="3">
    <location>
        <begin position="17"/>
        <end position="181"/>
    </location>
</feature>
<dbReference type="PROSITE" id="PS50240">
    <property type="entry name" value="TRYPSIN_DOM"/>
    <property type="match status" value="1"/>
</dbReference>
<protein>
    <recommendedName>
        <fullName evidence="4">Peptidase S1 domain-containing protein</fullName>
    </recommendedName>
</protein>
<dbReference type="SMART" id="SM00020">
    <property type="entry name" value="Tryp_SPc"/>
    <property type="match status" value="1"/>
</dbReference>
<dbReference type="InterPro" id="IPR018114">
    <property type="entry name" value="TRYPSIN_HIS"/>
</dbReference>
<dbReference type="AlphaFoldDB" id="A0AA36GBN0"/>
<keyword evidence="1" id="KW-1015">Disulfide bond</keyword>
<dbReference type="InterPro" id="IPR051487">
    <property type="entry name" value="Ser/Thr_Proteases_Immune/Dev"/>
</dbReference>
<evidence type="ECO:0000313" key="5">
    <source>
        <dbReference type="EMBL" id="CAJ0587781.1"/>
    </source>
</evidence>
<dbReference type="PANTHER" id="PTHR24256">
    <property type="entry name" value="TRYPTASE-RELATED"/>
    <property type="match status" value="1"/>
</dbReference>
<dbReference type="Proteomes" id="UP001177023">
    <property type="component" value="Unassembled WGS sequence"/>
</dbReference>
<accession>A0AA36GBN0</accession>
<evidence type="ECO:0000313" key="6">
    <source>
        <dbReference type="Proteomes" id="UP001177023"/>
    </source>
</evidence>
<name>A0AA36GBN0_9BILA</name>
<evidence type="ECO:0000259" key="4">
    <source>
        <dbReference type="PROSITE" id="PS50240"/>
    </source>
</evidence>
<dbReference type="InterPro" id="IPR001254">
    <property type="entry name" value="Trypsin_dom"/>
</dbReference>
<evidence type="ECO:0000256" key="2">
    <source>
        <dbReference type="ARBA" id="ARBA00024195"/>
    </source>
</evidence>
<dbReference type="GO" id="GO:0006508">
    <property type="term" value="P:proteolysis"/>
    <property type="evidence" value="ECO:0007669"/>
    <property type="project" value="InterPro"/>
</dbReference>
<sequence>MRFVPLVALLFAQTLGRQRRVIFGVPLARGELPYLTSIVARFPHHNAGEGTLCGGSLIASNIVLTAAHCLLNEETNTRATSLNVTINDFVLDQPDKGEIAVPASHFDIHPQYYEAFESAYDIGIIFLAKSVPICEGENPIKKKPFQIARLPFNVTTGWPLMSDSGLESSACYHSGWGVTKS</sequence>
<gene>
    <name evidence="5" type="ORF">MSPICULIGERA_LOCUS25735</name>
</gene>
<proteinExistence type="inferred from homology"/>
<dbReference type="Gene3D" id="2.40.10.10">
    <property type="entry name" value="Trypsin-like serine proteases"/>
    <property type="match status" value="1"/>
</dbReference>
<evidence type="ECO:0000256" key="3">
    <source>
        <dbReference type="SAM" id="SignalP"/>
    </source>
</evidence>
<dbReference type="InterPro" id="IPR043504">
    <property type="entry name" value="Peptidase_S1_PA_chymotrypsin"/>
</dbReference>
<keyword evidence="3" id="KW-0732">Signal</keyword>
<organism evidence="5 6">
    <name type="scientific">Mesorhabditis spiculigera</name>
    <dbReference type="NCBI Taxonomy" id="96644"/>
    <lineage>
        <taxon>Eukaryota</taxon>
        <taxon>Metazoa</taxon>
        <taxon>Ecdysozoa</taxon>
        <taxon>Nematoda</taxon>
        <taxon>Chromadorea</taxon>
        <taxon>Rhabditida</taxon>
        <taxon>Rhabditina</taxon>
        <taxon>Rhabditomorpha</taxon>
        <taxon>Rhabditoidea</taxon>
        <taxon>Rhabditidae</taxon>
        <taxon>Mesorhabditinae</taxon>
        <taxon>Mesorhabditis</taxon>
    </lineage>
</organism>
<feature type="non-terminal residue" evidence="5">
    <location>
        <position position="181"/>
    </location>
</feature>
<dbReference type="Pfam" id="PF00089">
    <property type="entry name" value="Trypsin"/>
    <property type="match status" value="1"/>
</dbReference>
<keyword evidence="6" id="KW-1185">Reference proteome</keyword>
<evidence type="ECO:0000256" key="1">
    <source>
        <dbReference type="ARBA" id="ARBA00023157"/>
    </source>
</evidence>
<dbReference type="GO" id="GO:0004252">
    <property type="term" value="F:serine-type endopeptidase activity"/>
    <property type="evidence" value="ECO:0007669"/>
    <property type="project" value="InterPro"/>
</dbReference>
<dbReference type="InterPro" id="IPR009003">
    <property type="entry name" value="Peptidase_S1_PA"/>
</dbReference>